<protein>
    <recommendedName>
        <fullName evidence="4">DNA replication/recombination mediator RecO N-terminal domain-containing protein</fullName>
    </recommendedName>
</protein>
<dbReference type="PANTHER" id="PTHR33991">
    <property type="entry name" value="DNA REPAIR PROTEIN RECO"/>
    <property type="match status" value="1"/>
</dbReference>
<keyword evidence="2" id="KW-0233">DNA recombination</keyword>
<evidence type="ECO:0000256" key="1">
    <source>
        <dbReference type="ARBA" id="ARBA00022763"/>
    </source>
</evidence>
<comment type="caution">
    <text evidence="5">The sequence shown here is derived from an EMBL/GenBank/DDBJ whole genome shotgun (WGS) entry which is preliminary data.</text>
</comment>
<organism evidence="5 6">
    <name type="scientific">Porphyromonas levii</name>
    <dbReference type="NCBI Taxonomy" id="28114"/>
    <lineage>
        <taxon>Bacteria</taxon>
        <taxon>Pseudomonadati</taxon>
        <taxon>Bacteroidota</taxon>
        <taxon>Bacteroidia</taxon>
        <taxon>Bacteroidales</taxon>
        <taxon>Porphyromonadaceae</taxon>
        <taxon>Porphyromonas</taxon>
    </lineage>
</organism>
<dbReference type="GO" id="GO:0043590">
    <property type="term" value="C:bacterial nucleoid"/>
    <property type="evidence" value="ECO:0007669"/>
    <property type="project" value="TreeGrafter"/>
</dbReference>
<dbReference type="Proteomes" id="UP000297225">
    <property type="component" value="Unassembled WGS sequence"/>
</dbReference>
<keyword evidence="3" id="KW-0234">DNA repair</keyword>
<dbReference type="PANTHER" id="PTHR33991:SF1">
    <property type="entry name" value="DNA REPAIR PROTEIN RECO"/>
    <property type="match status" value="1"/>
</dbReference>
<evidence type="ECO:0000256" key="2">
    <source>
        <dbReference type="ARBA" id="ARBA00023172"/>
    </source>
</evidence>
<dbReference type="OrthoDB" id="9789152at2"/>
<dbReference type="InterPro" id="IPR003717">
    <property type="entry name" value="RecO"/>
</dbReference>
<dbReference type="Gene3D" id="2.40.50.140">
    <property type="entry name" value="Nucleic acid-binding proteins"/>
    <property type="match status" value="1"/>
</dbReference>
<dbReference type="STRING" id="1122973.GCA_000379925_00421"/>
<accession>A0A4Y8WP37</accession>
<dbReference type="Pfam" id="PF02565">
    <property type="entry name" value="RecO_C"/>
    <property type="match status" value="1"/>
</dbReference>
<proteinExistence type="predicted"/>
<sequence length="238" mass="26772">MLVETELIVLSAVRYSDSASIVTTYSERFGTLAFKVVRSASRKRGRANALFMPLSVVRMTMEYHPTRTIQLPGEAVVLHAPMRPSVDAAANAVALFVVELLTRIVRSGSADAELYRYLRDEIMGLEALSDRGVSSFHLRLVVGMLHHMGILPDQSRYREGYILDLPEGAFRRAWTLEEQALGRSSELLVQFITTESPEELPLSRQERNALLDMLLAYLAYHFPDVGTLRSPEVLCQLF</sequence>
<name>A0A4Y8WP37_9PORP</name>
<dbReference type="AlphaFoldDB" id="A0A4Y8WP37"/>
<gene>
    <name evidence="5" type="ORF">E4P47_05275</name>
</gene>
<dbReference type="InterPro" id="IPR012340">
    <property type="entry name" value="NA-bd_OB-fold"/>
</dbReference>
<dbReference type="InterPro" id="IPR022572">
    <property type="entry name" value="DNA_rep/recomb_RecO_N"/>
</dbReference>
<evidence type="ECO:0000256" key="3">
    <source>
        <dbReference type="ARBA" id="ARBA00023204"/>
    </source>
</evidence>
<keyword evidence="6" id="KW-1185">Reference proteome</keyword>
<evidence type="ECO:0000259" key="4">
    <source>
        <dbReference type="Pfam" id="PF11967"/>
    </source>
</evidence>
<dbReference type="GeneID" id="66798175"/>
<reference evidence="5 6" key="1">
    <citation type="submission" date="2019-03" db="EMBL/GenBank/DDBJ databases">
        <title>Porphyromonas levii Isolated from the Uterus of Dairy Cows.</title>
        <authorList>
            <person name="Francis A.M."/>
        </authorList>
    </citation>
    <scope>NUCLEOTIDE SEQUENCE [LARGE SCALE GENOMIC DNA]</scope>
    <source>
        <strain evidence="5 6">AF5678</strain>
    </source>
</reference>
<dbReference type="EMBL" id="SPNC01000066">
    <property type="protein sequence ID" value="TFH95093.1"/>
    <property type="molecule type" value="Genomic_DNA"/>
</dbReference>
<evidence type="ECO:0000313" key="5">
    <source>
        <dbReference type="EMBL" id="TFH95093.1"/>
    </source>
</evidence>
<feature type="domain" description="DNA replication/recombination mediator RecO N-terminal" evidence="4">
    <location>
        <begin position="1"/>
        <end position="68"/>
    </location>
</feature>
<dbReference type="Pfam" id="PF11967">
    <property type="entry name" value="RecO_N"/>
    <property type="match status" value="1"/>
</dbReference>
<dbReference type="GO" id="GO:0006302">
    <property type="term" value="P:double-strand break repair"/>
    <property type="evidence" value="ECO:0007669"/>
    <property type="project" value="TreeGrafter"/>
</dbReference>
<dbReference type="GO" id="GO:0006310">
    <property type="term" value="P:DNA recombination"/>
    <property type="evidence" value="ECO:0007669"/>
    <property type="project" value="UniProtKB-KW"/>
</dbReference>
<evidence type="ECO:0000313" key="6">
    <source>
        <dbReference type="Proteomes" id="UP000297225"/>
    </source>
</evidence>
<keyword evidence="1" id="KW-0227">DNA damage</keyword>
<dbReference type="RefSeq" id="WP_134849201.1">
    <property type="nucleotide sequence ID" value="NZ_CP197400.1"/>
</dbReference>